<dbReference type="RefSeq" id="WP_190942344.1">
    <property type="nucleotide sequence ID" value="NZ_JACJSI010000039.1"/>
</dbReference>
<protein>
    <submittedName>
        <fullName evidence="1">Uncharacterized protein</fullName>
    </submittedName>
</protein>
<proteinExistence type="predicted"/>
<dbReference type="Proteomes" id="UP000623440">
    <property type="component" value="Unassembled WGS sequence"/>
</dbReference>
<name>A0ABR8DRA5_9NOSO</name>
<dbReference type="EMBL" id="JACJSI010000039">
    <property type="protein sequence ID" value="MBD2531663.1"/>
    <property type="molecule type" value="Genomic_DNA"/>
</dbReference>
<organism evidence="1 2">
    <name type="scientific">Nostoc flagelliforme FACHB-838</name>
    <dbReference type="NCBI Taxonomy" id="2692904"/>
    <lineage>
        <taxon>Bacteria</taxon>
        <taxon>Bacillati</taxon>
        <taxon>Cyanobacteriota</taxon>
        <taxon>Cyanophyceae</taxon>
        <taxon>Nostocales</taxon>
        <taxon>Nostocaceae</taxon>
        <taxon>Nostoc</taxon>
    </lineage>
</organism>
<evidence type="ECO:0000313" key="2">
    <source>
        <dbReference type="Proteomes" id="UP000623440"/>
    </source>
</evidence>
<keyword evidence="2" id="KW-1185">Reference proteome</keyword>
<evidence type="ECO:0000313" key="1">
    <source>
        <dbReference type="EMBL" id="MBD2531663.1"/>
    </source>
</evidence>
<accession>A0ABR8DRA5</accession>
<gene>
    <name evidence="1" type="ORF">H6G97_19530</name>
</gene>
<reference evidence="1 2" key="1">
    <citation type="journal article" date="2020" name="ISME J.">
        <title>Comparative genomics reveals insights into cyanobacterial evolution and habitat adaptation.</title>
        <authorList>
            <person name="Chen M.Y."/>
            <person name="Teng W.K."/>
            <person name="Zhao L."/>
            <person name="Hu C.X."/>
            <person name="Zhou Y.K."/>
            <person name="Han B.P."/>
            <person name="Song L.R."/>
            <person name="Shu W.S."/>
        </authorList>
    </citation>
    <scope>NUCLEOTIDE SEQUENCE [LARGE SCALE GENOMIC DNA]</scope>
    <source>
        <strain evidence="1 2">FACHB-838</strain>
    </source>
</reference>
<sequence length="156" mass="18533">MDLNGLIWTKNVKPLNGEDWAYQSIFTIHPELKIFALHWRNLENRDEINAKTPHEGELIILRQRSKVTHIVKMLNKQLYPDGNAREEFNIYRLVQVIWMTENWEHPPENNKVFDCSISFPRFGKAIKLENLQKFQTRWGKEGLAFQQHVQSVLSIH</sequence>
<comment type="caution">
    <text evidence="1">The sequence shown here is derived from an EMBL/GenBank/DDBJ whole genome shotgun (WGS) entry which is preliminary data.</text>
</comment>